<dbReference type="AlphaFoldDB" id="A0A5C1QSP0"/>
<dbReference type="InterPro" id="IPR000792">
    <property type="entry name" value="Tscrpt_reg_LuxR_C"/>
</dbReference>
<feature type="transmembrane region" description="Helical" evidence="4">
    <location>
        <begin position="164"/>
        <end position="187"/>
    </location>
</feature>
<keyword evidence="3" id="KW-0804">Transcription</keyword>
<dbReference type="RefSeq" id="WP_149487088.1">
    <property type="nucleotide sequence ID" value="NZ_CP036150.1"/>
</dbReference>
<dbReference type="PROSITE" id="PS50043">
    <property type="entry name" value="HTH_LUXR_2"/>
    <property type="match status" value="1"/>
</dbReference>
<dbReference type="SMART" id="SM00421">
    <property type="entry name" value="HTH_LUXR"/>
    <property type="match status" value="1"/>
</dbReference>
<feature type="transmembrane region" description="Helical" evidence="4">
    <location>
        <begin position="199"/>
        <end position="220"/>
    </location>
</feature>
<keyword evidence="4" id="KW-1133">Transmembrane helix</keyword>
<dbReference type="InterPro" id="IPR036388">
    <property type="entry name" value="WH-like_DNA-bd_sf"/>
</dbReference>
<evidence type="ECO:0000256" key="2">
    <source>
        <dbReference type="ARBA" id="ARBA00023125"/>
    </source>
</evidence>
<dbReference type="Gene3D" id="1.10.10.10">
    <property type="entry name" value="Winged helix-like DNA-binding domain superfamily/Winged helix DNA-binding domain"/>
    <property type="match status" value="1"/>
</dbReference>
<gene>
    <name evidence="6" type="ORF">EXM22_13815</name>
</gene>
<dbReference type="GO" id="GO:0006355">
    <property type="term" value="P:regulation of DNA-templated transcription"/>
    <property type="evidence" value="ECO:0007669"/>
    <property type="project" value="InterPro"/>
</dbReference>
<feature type="transmembrane region" description="Helical" evidence="4">
    <location>
        <begin position="78"/>
        <end position="96"/>
    </location>
</feature>
<dbReference type="OrthoDB" id="2612750at2"/>
<feature type="transmembrane region" description="Helical" evidence="4">
    <location>
        <begin position="130"/>
        <end position="152"/>
    </location>
</feature>
<dbReference type="InterPro" id="IPR016032">
    <property type="entry name" value="Sig_transdc_resp-reg_C-effctor"/>
</dbReference>
<name>A0A5C1QSP0_9SPIO</name>
<sequence length="304" mass="35171">MEHLFLFFFIISFAVMAGSLFLGVLYYYKEKALWKFKGCLFLGFILFLFFTSGIRFYFSEIAGWDDSFLRMFLRVIYVLGYSLLIYYLQATINYILSRPWTRERLIWILTASISYFIAGVFLLIKGLSPVWNLPLGIFFFTAFIFVLIDALHSLPLIRDQRGRVSVTLLFAGTFLFLPLLLVVRMIGSLFFPETDSEVLLFPVQTLYFLWLAVVLVQFLMNRILTSDLVPLPLSEKPASFFENKGITSREIEIILLLEKGLTYKEIGRDLFISANTVSNHVASIYKKTGQRSRVEMLNSLRGES</sequence>
<accession>A0A5C1QSP0</accession>
<dbReference type="Pfam" id="PF00196">
    <property type="entry name" value="GerE"/>
    <property type="match status" value="1"/>
</dbReference>
<feature type="domain" description="HTH luxR-type" evidence="5">
    <location>
        <begin position="239"/>
        <end position="304"/>
    </location>
</feature>
<dbReference type="Proteomes" id="UP000324209">
    <property type="component" value="Chromosome"/>
</dbReference>
<dbReference type="CDD" id="cd06170">
    <property type="entry name" value="LuxR_C_like"/>
    <property type="match status" value="1"/>
</dbReference>
<evidence type="ECO:0000313" key="7">
    <source>
        <dbReference type="Proteomes" id="UP000324209"/>
    </source>
</evidence>
<protein>
    <submittedName>
        <fullName evidence="6">LuxR family transcriptional regulator</fullName>
    </submittedName>
</protein>
<evidence type="ECO:0000256" key="1">
    <source>
        <dbReference type="ARBA" id="ARBA00023015"/>
    </source>
</evidence>
<dbReference type="EMBL" id="CP036150">
    <property type="protein sequence ID" value="QEN09012.1"/>
    <property type="molecule type" value="Genomic_DNA"/>
</dbReference>
<keyword evidence="2" id="KW-0238">DNA-binding</keyword>
<reference evidence="6 7" key="1">
    <citation type="submission" date="2019-02" db="EMBL/GenBank/DDBJ databases">
        <title>Complete Genome Sequence and Methylome Analysis of free living Spirochaetas.</title>
        <authorList>
            <person name="Fomenkov A."/>
            <person name="Dubinina G."/>
            <person name="Leshcheva N."/>
            <person name="Mikheeva N."/>
            <person name="Grabovich M."/>
            <person name="Vincze T."/>
            <person name="Roberts R.J."/>
        </authorList>
    </citation>
    <scope>NUCLEOTIDE SEQUENCE [LARGE SCALE GENOMIC DNA]</scope>
    <source>
        <strain evidence="6 7">K2</strain>
    </source>
</reference>
<evidence type="ECO:0000256" key="3">
    <source>
        <dbReference type="ARBA" id="ARBA00023163"/>
    </source>
</evidence>
<dbReference type="GO" id="GO:0003677">
    <property type="term" value="F:DNA binding"/>
    <property type="evidence" value="ECO:0007669"/>
    <property type="project" value="UniProtKB-KW"/>
</dbReference>
<feature type="transmembrane region" description="Helical" evidence="4">
    <location>
        <begin position="6"/>
        <end position="28"/>
    </location>
</feature>
<feature type="transmembrane region" description="Helical" evidence="4">
    <location>
        <begin position="40"/>
        <end position="58"/>
    </location>
</feature>
<keyword evidence="1" id="KW-0805">Transcription regulation</keyword>
<dbReference type="PANTHER" id="PTHR44688">
    <property type="entry name" value="DNA-BINDING TRANSCRIPTIONAL ACTIVATOR DEVR_DOSR"/>
    <property type="match status" value="1"/>
</dbReference>
<organism evidence="6 7">
    <name type="scientific">Oceanispirochaeta crateris</name>
    <dbReference type="NCBI Taxonomy" id="2518645"/>
    <lineage>
        <taxon>Bacteria</taxon>
        <taxon>Pseudomonadati</taxon>
        <taxon>Spirochaetota</taxon>
        <taxon>Spirochaetia</taxon>
        <taxon>Spirochaetales</taxon>
        <taxon>Spirochaetaceae</taxon>
        <taxon>Oceanispirochaeta</taxon>
    </lineage>
</organism>
<evidence type="ECO:0000313" key="6">
    <source>
        <dbReference type="EMBL" id="QEN09012.1"/>
    </source>
</evidence>
<proteinExistence type="predicted"/>
<dbReference type="SUPFAM" id="SSF46894">
    <property type="entry name" value="C-terminal effector domain of the bipartite response regulators"/>
    <property type="match status" value="1"/>
</dbReference>
<keyword evidence="4" id="KW-0472">Membrane</keyword>
<keyword evidence="4" id="KW-0812">Transmembrane</keyword>
<dbReference type="KEGG" id="ock:EXM22_13815"/>
<dbReference type="PANTHER" id="PTHR44688:SF16">
    <property type="entry name" value="DNA-BINDING TRANSCRIPTIONAL ACTIVATOR DEVR_DOSR"/>
    <property type="match status" value="1"/>
</dbReference>
<keyword evidence="7" id="KW-1185">Reference proteome</keyword>
<evidence type="ECO:0000259" key="5">
    <source>
        <dbReference type="PROSITE" id="PS50043"/>
    </source>
</evidence>
<dbReference type="PRINTS" id="PR00038">
    <property type="entry name" value="HTHLUXR"/>
</dbReference>
<dbReference type="PROSITE" id="PS00622">
    <property type="entry name" value="HTH_LUXR_1"/>
    <property type="match status" value="1"/>
</dbReference>
<evidence type="ECO:0000256" key="4">
    <source>
        <dbReference type="SAM" id="Phobius"/>
    </source>
</evidence>
<feature type="transmembrane region" description="Helical" evidence="4">
    <location>
        <begin position="105"/>
        <end position="124"/>
    </location>
</feature>